<evidence type="ECO:0000313" key="2">
    <source>
        <dbReference type="Proteomes" id="UP000776700"/>
    </source>
</evidence>
<dbReference type="AlphaFoldDB" id="A0A921MZI3"/>
<protein>
    <submittedName>
        <fullName evidence="1">Uncharacterized protein</fullName>
    </submittedName>
</protein>
<comment type="caution">
    <text evidence="1">The sequence shown here is derived from an EMBL/GenBank/DDBJ whole genome shotgun (WGS) entry which is preliminary data.</text>
</comment>
<reference evidence="1" key="1">
    <citation type="journal article" date="2021" name="PeerJ">
        <title>Extensive microbial diversity within the chicken gut microbiome revealed by metagenomics and culture.</title>
        <authorList>
            <person name="Gilroy R."/>
            <person name="Ravi A."/>
            <person name="Getino M."/>
            <person name="Pursley I."/>
            <person name="Horton D.L."/>
            <person name="Alikhan N.F."/>
            <person name="Baker D."/>
            <person name="Gharbi K."/>
            <person name="Hall N."/>
            <person name="Watson M."/>
            <person name="Adriaenssens E.M."/>
            <person name="Foster-Nyarko E."/>
            <person name="Jarju S."/>
            <person name="Secka A."/>
            <person name="Antonio M."/>
            <person name="Oren A."/>
            <person name="Chaudhuri R.R."/>
            <person name="La Ragione R."/>
            <person name="Hildebrand F."/>
            <person name="Pallen M.J."/>
        </authorList>
    </citation>
    <scope>NUCLEOTIDE SEQUENCE</scope>
    <source>
        <strain evidence="1">1277</strain>
    </source>
</reference>
<proteinExistence type="predicted"/>
<reference evidence="1" key="2">
    <citation type="submission" date="2021-09" db="EMBL/GenBank/DDBJ databases">
        <authorList>
            <person name="Gilroy R."/>
        </authorList>
    </citation>
    <scope>NUCLEOTIDE SEQUENCE</scope>
    <source>
        <strain evidence="1">1277</strain>
    </source>
</reference>
<dbReference type="EMBL" id="DYUB01000073">
    <property type="protein sequence ID" value="HJG95895.1"/>
    <property type="molecule type" value="Genomic_DNA"/>
</dbReference>
<organism evidence="1 2">
    <name type="scientific">Romboutsia timonensis</name>
    <dbReference type="NCBI Taxonomy" id="1776391"/>
    <lineage>
        <taxon>Bacteria</taxon>
        <taxon>Bacillati</taxon>
        <taxon>Bacillota</taxon>
        <taxon>Clostridia</taxon>
        <taxon>Peptostreptococcales</taxon>
        <taxon>Peptostreptococcaceae</taxon>
        <taxon>Romboutsia</taxon>
    </lineage>
</organism>
<name>A0A921MZI3_9FIRM</name>
<sequence length="56" mass="6352">MKVEFISNLSTMKMIGSQGIVLDEKEHQYLVEITKSVGKVKKGTKILTNKLNCKRI</sequence>
<evidence type="ECO:0000313" key="1">
    <source>
        <dbReference type="EMBL" id="HJG95895.1"/>
    </source>
</evidence>
<dbReference type="Proteomes" id="UP000776700">
    <property type="component" value="Unassembled WGS sequence"/>
</dbReference>
<gene>
    <name evidence="1" type="ORF">K8V90_02180</name>
</gene>
<accession>A0A921MZI3</accession>